<evidence type="ECO:0000313" key="1">
    <source>
        <dbReference type="EMBL" id="MBK7674046.1"/>
    </source>
</evidence>
<dbReference type="Proteomes" id="UP000697998">
    <property type="component" value="Unassembled WGS sequence"/>
</dbReference>
<gene>
    <name evidence="1" type="ORF">IPJ27_04375</name>
</gene>
<name>A0A935UEL1_9PROT</name>
<accession>A0A935UEL1</accession>
<sequence length="104" mass="11292">MTPPTVSNVEKFAKLRRALADMAGSANTSSRGFAALLREFGFCLRPPGGTGHVVVTHPAFMLGPDDEANYNGEHGKGNAIKRPYIKKFLKLVDSNKEALEGYLK</sequence>
<dbReference type="AlphaFoldDB" id="A0A935UEL1"/>
<proteinExistence type="predicted"/>
<reference evidence="1 2" key="1">
    <citation type="submission" date="2020-10" db="EMBL/GenBank/DDBJ databases">
        <title>Connecting structure to function with the recovery of over 1000 high-quality activated sludge metagenome-assembled genomes encoding full-length rRNA genes using long-read sequencing.</title>
        <authorList>
            <person name="Singleton C.M."/>
            <person name="Petriglieri F."/>
            <person name="Kristensen J.M."/>
            <person name="Kirkegaard R.H."/>
            <person name="Michaelsen T.Y."/>
            <person name="Andersen M.H."/>
            <person name="Karst S.M."/>
            <person name="Dueholm M.S."/>
            <person name="Nielsen P.H."/>
            <person name="Albertsen M."/>
        </authorList>
    </citation>
    <scope>NUCLEOTIDE SEQUENCE [LARGE SCALE GENOMIC DNA]</scope>
    <source>
        <strain evidence="1">EsbW_18-Q3-R4-48_BATAC.285</strain>
    </source>
</reference>
<comment type="caution">
    <text evidence="1">The sequence shown here is derived from an EMBL/GenBank/DDBJ whole genome shotgun (WGS) entry which is preliminary data.</text>
</comment>
<dbReference type="EMBL" id="JADJMH010000002">
    <property type="protein sequence ID" value="MBK7674046.1"/>
    <property type="molecule type" value="Genomic_DNA"/>
</dbReference>
<evidence type="ECO:0000313" key="2">
    <source>
        <dbReference type="Proteomes" id="UP000697998"/>
    </source>
</evidence>
<protein>
    <submittedName>
        <fullName evidence="1">Uncharacterized protein</fullName>
    </submittedName>
</protein>
<organism evidence="1 2">
    <name type="scientific">Candidatus Accumulibacter proximus</name>
    <dbReference type="NCBI Taxonomy" id="2954385"/>
    <lineage>
        <taxon>Bacteria</taxon>
        <taxon>Pseudomonadati</taxon>
        <taxon>Pseudomonadota</taxon>
        <taxon>Betaproteobacteria</taxon>
        <taxon>Candidatus Accumulibacter</taxon>
    </lineage>
</organism>